<keyword evidence="1" id="KW-0489">Methyltransferase</keyword>
<reference evidence="2" key="1">
    <citation type="submission" date="2016-10" db="EMBL/GenBank/DDBJ databases">
        <authorList>
            <person name="Varghese N."/>
            <person name="Submissions S."/>
        </authorList>
    </citation>
    <scope>NUCLEOTIDE SEQUENCE [LARGE SCALE GENOMIC DNA]</scope>
    <source>
        <strain evidence="2">IBRC-M 10403</strain>
    </source>
</reference>
<dbReference type="Pfam" id="PF04672">
    <property type="entry name" value="Methyltransf_19"/>
    <property type="match status" value="1"/>
</dbReference>
<dbReference type="Gene3D" id="3.40.50.150">
    <property type="entry name" value="Vaccinia Virus protein VP39"/>
    <property type="match status" value="1"/>
</dbReference>
<keyword evidence="1" id="KW-0808">Transferase</keyword>
<name>A0A1G6W5D4_9PSEU</name>
<dbReference type="GO" id="GO:0032259">
    <property type="term" value="P:methylation"/>
    <property type="evidence" value="ECO:0007669"/>
    <property type="project" value="UniProtKB-KW"/>
</dbReference>
<dbReference type="STRING" id="1271860.SAMN05216174_11419"/>
<accession>A0A1G6W5D4</accession>
<keyword evidence="2" id="KW-1185">Reference proteome</keyword>
<dbReference type="PIRSF" id="PIRSF017393">
    <property type="entry name" value="MTase_SAV2177"/>
    <property type="match status" value="1"/>
</dbReference>
<dbReference type="CDD" id="cd02440">
    <property type="entry name" value="AdoMet_MTases"/>
    <property type="match status" value="1"/>
</dbReference>
<dbReference type="Proteomes" id="UP000199501">
    <property type="component" value="Unassembled WGS sequence"/>
</dbReference>
<dbReference type="InterPro" id="IPR006764">
    <property type="entry name" value="SAM_dep_MeTrfase_SAV2177_type"/>
</dbReference>
<dbReference type="EMBL" id="FMZZ01000014">
    <property type="protein sequence ID" value="SDD61049.1"/>
    <property type="molecule type" value="Genomic_DNA"/>
</dbReference>
<dbReference type="InterPro" id="IPR029063">
    <property type="entry name" value="SAM-dependent_MTases_sf"/>
</dbReference>
<organism evidence="1 2">
    <name type="scientific">Actinokineospora iranica</name>
    <dbReference type="NCBI Taxonomy" id="1271860"/>
    <lineage>
        <taxon>Bacteria</taxon>
        <taxon>Bacillati</taxon>
        <taxon>Actinomycetota</taxon>
        <taxon>Actinomycetes</taxon>
        <taxon>Pseudonocardiales</taxon>
        <taxon>Pseudonocardiaceae</taxon>
        <taxon>Actinokineospora</taxon>
    </lineage>
</organism>
<dbReference type="SUPFAM" id="SSF53335">
    <property type="entry name" value="S-adenosyl-L-methionine-dependent methyltransferases"/>
    <property type="match status" value="1"/>
</dbReference>
<proteinExistence type="predicted"/>
<sequence>MSGLSEMDPERPHQARVYDYLLGGACNFEPDRIFAEKFLAAMPHVGIAARLNRHFLQRAVRYCLDQGIHQFLDLGSGIPTVGNVHETAPGAHVVYVDKDPIAVACGDVELRDVPTAETVHADLCDPDAVLGSAAVRNLIDFTKPVAVLMVAVLHYIPDPHPAITRYVAEMAPGSFLVLSHGTGDGNPDNGEDVVRLHEGAGVLPSPRTHAEVTALCADLHLVPPGVVWTPLWRPDSAPITNPTDAMSYAAVARRA</sequence>
<evidence type="ECO:0000313" key="2">
    <source>
        <dbReference type="Proteomes" id="UP000199501"/>
    </source>
</evidence>
<dbReference type="GO" id="GO:0008168">
    <property type="term" value="F:methyltransferase activity"/>
    <property type="evidence" value="ECO:0007669"/>
    <property type="project" value="UniProtKB-KW"/>
</dbReference>
<evidence type="ECO:0000313" key="1">
    <source>
        <dbReference type="EMBL" id="SDD61049.1"/>
    </source>
</evidence>
<protein>
    <submittedName>
        <fullName evidence="1">S-adenosyl methyltransferase</fullName>
    </submittedName>
</protein>
<gene>
    <name evidence="1" type="ORF">SAMN05216174_11419</name>
</gene>
<dbReference type="AlphaFoldDB" id="A0A1G6W5D4"/>